<dbReference type="InterPro" id="IPR019734">
    <property type="entry name" value="TPR_rpt"/>
</dbReference>
<dbReference type="InterPro" id="IPR051677">
    <property type="entry name" value="AfsR-DnrI-RedD_regulator"/>
</dbReference>
<comment type="similarity">
    <text evidence="1">Belongs to the AfsR/DnrI/RedD regulatory family.</text>
</comment>
<dbReference type="Gene3D" id="1.10.10.10">
    <property type="entry name" value="Winged helix-like DNA-binding domain superfamily/Winged helix DNA-binding domain"/>
    <property type="match status" value="1"/>
</dbReference>
<dbReference type="SMART" id="SM01043">
    <property type="entry name" value="BTAD"/>
    <property type="match status" value="1"/>
</dbReference>
<dbReference type="InterPro" id="IPR036388">
    <property type="entry name" value="WH-like_DNA-bd_sf"/>
</dbReference>
<evidence type="ECO:0000259" key="6">
    <source>
        <dbReference type="PROSITE" id="PS51755"/>
    </source>
</evidence>
<keyword evidence="3 5" id="KW-0238">DNA-binding</keyword>
<dbReference type="InterPro" id="IPR027417">
    <property type="entry name" value="P-loop_NTPase"/>
</dbReference>
<name>A0ABQ3YXK8_9ACTN</name>
<reference evidence="7 8" key="1">
    <citation type="submission" date="2021-01" db="EMBL/GenBank/DDBJ databases">
        <title>Whole genome shotgun sequence of Actinoplanes durhamensis NBRC 14914.</title>
        <authorList>
            <person name="Komaki H."/>
            <person name="Tamura T."/>
        </authorList>
    </citation>
    <scope>NUCLEOTIDE SEQUENCE [LARGE SCALE GENOMIC DNA]</scope>
    <source>
        <strain evidence="7 8">NBRC 14914</strain>
    </source>
</reference>
<dbReference type="Proteomes" id="UP000637628">
    <property type="component" value="Unassembled WGS sequence"/>
</dbReference>
<dbReference type="Pfam" id="PF13424">
    <property type="entry name" value="TPR_12"/>
    <property type="match status" value="1"/>
</dbReference>
<dbReference type="RefSeq" id="WP_203728081.1">
    <property type="nucleotide sequence ID" value="NZ_BOML01000031.1"/>
</dbReference>
<dbReference type="InterPro" id="IPR016032">
    <property type="entry name" value="Sig_transdc_resp-reg_C-effctor"/>
</dbReference>
<dbReference type="PROSITE" id="PS51755">
    <property type="entry name" value="OMPR_PHOB"/>
    <property type="match status" value="1"/>
</dbReference>
<dbReference type="Pfam" id="PF05729">
    <property type="entry name" value="NACHT"/>
    <property type="match status" value="1"/>
</dbReference>
<accession>A0ABQ3YXK8</accession>
<evidence type="ECO:0000313" key="7">
    <source>
        <dbReference type="EMBL" id="GIE02325.1"/>
    </source>
</evidence>
<evidence type="ECO:0000313" key="8">
    <source>
        <dbReference type="Proteomes" id="UP000637628"/>
    </source>
</evidence>
<evidence type="ECO:0000256" key="5">
    <source>
        <dbReference type="PROSITE-ProRule" id="PRU01091"/>
    </source>
</evidence>
<gene>
    <name evidence="7" type="ORF">Adu01nite_36750</name>
</gene>
<organism evidence="7 8">
    <name type="scientific">Paractinoplanes durhamensis</name>
    <dbReference type="NCBI Taxonomy" id="113563"/>
    <lineage>
        <taxon>Bacteria</taxon>
        <taxon>Bacillati</taxon>
        <taxon>Actinomycetota</taxon>
        <taxon>Actinomycetes</taxon>
        <taxon>Micromonosporales</taxon>
        <taxon>Micromonosporaceae</taxon>
        <taxon>Paractinoplanes</taxon>
    </lineage>
</organism>
<dbReference type="SUPFAM" id="SSF48452">
    <property type="entry name" value="TPR-like"/>
    <property type="match status" value="3"/>
</dbReference>
<evidence type="ECO:0000256" key="4">
    <source>
        <dbReference type="ARBA" id="ARBA00023163"/>
    </source>
</evidence>
<evidence type="ECO:0000256" key="2">
    <source>
        <dbReference type="ARBA" id="ARBA00023015"/>
    </source>
</evidence>
<sequence>MTELLLLGPVEIRVAGKPVAPLQPRQHHVLAALVVDANRPVTWPTLVDRVWGTDVPDGARTAMRAHVSRIRVALRVAAELGGRPVRVIRGSGGYQVQAEEDQIDLHRLRRLADRARSTAAGADRVRLLREAVGLWRGEPLAGLPGDWAGRVRSAWQHERLDVVAAWALAELEAGNAATVTAALADLTEEHPLVESVAAAYVRALHAAGRTAEALDRYARVSHRLADELGVSPGAELRRAHQSVLHEERPVPPMVSYRAPPPPSGPRQLPLDVRGFVGRHDHLARLDELADDPGAIVLIRGTAGVGKTTLAVHWAHRLTDRFPDGQLYLNLRGFDPAEPPMDPAEAIRRCLLALDVPARRIPAGLDAVAALFRSELAGRRLLIVLDNALDEAQVRPLLPGTPGCLVVVTSRGTLTGLVAAEAAHPVDLGLLSTDEAAQLLSRRLGADRVVNEWQAVTGLIESCARLPLALAIAAARAAARPTAPLAALAGELDRARDRLDALAGADPHTNLRAVLAHSYHALSAPARRLFRLLGLHPGHDIAAPAAAALAALAPAESGTLLAELTGASLLLEHRPGRYTHHDLLRAYAAELAAADPDHDAARLRVLDHYLHTAYAADRRLYPARDPVSLAAPGPAVRPESFADERAALDWFAAEHATLLAAIDHAAAHGLDAHAWQLVWTVRTVLGRRGLWSELAAVTRTALAAAVRLDDPAVQARAHHQLGTTSVRLGRLDEAEDELNLGLTQYRELGNRTGEARAHHHLSYLFERRQAPERSLAHGRLALELYRQAGHRNGEAHALNSIGWYTAQLGDDREALDSCRRALAIFEELGDEHGQANTLDSLGFVQHRLGAHAEAVDCFRRALTLFRTLGNRFNEADTLTRLGDTHQAAGAPAAAREAWQQAMSILTDLRHPDTGKVRARLDR</sequence>
<protein>
    <submittedName>
        <fullName evidence="7">SARP family transcriptional regulator</fullName>
    </submittedName>
</protein>
<feature type="domain" description="OmpR/PhoB-type" evidence="6">
    <location>
        <begin position="1"/>
        <end position="98"/>
    </location>
</feature>
<dbReference type="InterPro" id="IPR011990">
    <property type="entry name" value="TPR-like_helical_dom_sf"/>
</dbReference>
<dbReference type="Pfam" id="PF00486">
    <property type="entry name" value="Trans_reg_C"/>
    <property type="match status" value="1"/>
</dbReference>
<dbReference type="InterPro" id="IPR005158">
    <property type="entry name" value="BTAD"/>
</dbReference>
<keyword evidence="2" id="KW-0805">Transcription regulation</keyword>
<keyword evidence="4" id="KW-0804">Transcription</keyword>
<dbReference type="PRINTS" id="PR00364">
    <property type="entry name" value="DISEASERSIST"/>
</dbReference>
<feature type="DNA-binding region" description="OmpR/PhoB-type" evidence="5">
    <location>
        <begin position="1"/>
        <end position="98"/>
    </location>
</feature>
<comment type="caution">
    <text evidence="7">The sequence shown here is derived from an EMBL/GenBank/DDBJ whole genome shotgun (WGS) entry which is preliminary data.</text>
</comment>
<dbReference type="Gene3D" id="3.40.50.300">
    <property type="entry name" value="P-loop containing nucleotide triphosphate hydrolases"/>
    <property type="match status" value="1"/>
</dbReference>
<dbReference type="Gene3D" id="1.25.40.10">
    <property type="entry name" value="Tetratricopeptide repeat domain"/>
    <property type="match status" value="2"/>
</dbReference>
<dbReference type="EMBL" id="BOML01000031">
    <property type="protein sequence ID" value="GIE02325.1"/>
    <property type="molecule type" value="Genomic_DNA"/>
</dbReference>
<dbReference type="Pfam" id="PF03704">
    <property type="entry name" value="BTAD"/>
    <property type="match status" value="1"/>
</dbReference>
<dbReference type="PANTHER" id="PTHR35807:SF1">
    <property type="entry name" value="TRANSCRIPTIONAL REGULATOR REDD"/>
    <property type="match status" value="1"/>
</dbReference>
<dbReference type="InterPro" id="IPR001867">
    <property type="entry name" value="OmpR/PhoB-type_DNA-bd"/>
</dbReference>
<dbReference type="SMART" id="SM00028">
    <property type="entry name" value="TPR"/>
    <property type="match status" value="5"/>
</dbReference>
<dbReference type="SUPFAM" id="SSF46894">
    <property type="entry name" value="C-terminal effector domain of the bipartite response regulators"/>
    <property type="match status" value="1"/>
</dbReference>
<dbReference type="PANTHER" id="PTHR35807">
    <property type="entry name" value="TRANSCRIPTIONAL REGULATOR REDD-RELATED"/>
    <property type="match status" value="1"/>
</dbReference>
<dbReference type="SMART" id="SM00862">
    <property type="entry name" value="Trans_reg_C"/>
    <property type="match status" value="1"/>
</dbReference>
<evidence type="ECO:0000256" key="3">
    <source>
        <dbReference type="ARBA" id="ARBA00023125"/>
    </source>
</evidence>
<dbReference type="SUPFAM" id="SSF52540">
    <property type="entry name" value="P-loop containing nucleoside triphosphate hydrolases"/>
    <property type="match status" value="1"/>
</dbReference>
<dbReference type="InterPro" id="IPR007111">
    <property type="entry name" value="NACHT_NTPase"/>
</dbReference>
<evidence type="ECO:0000256" key="1">
    <source>
        <dbReference type="ARBA" id="ARBA00005820"/>
    </source>
</evidence>
<keyword evidence="8" id="KW-1185">Reference proteome</keyword>
<proteinExistence type="inferred from homology"/>
<dbReference type="CDD" id="cd15831">
    <property type="entry name" value="BTAD"/>
    <property type="match status" value="1"/>
</dbReference>